<accession>S8C2K7</accession>
<feature type="compositionally biased region" description="Polar residues" evidence="1">
    <location>
        <begin position="165"/>
        <end position="180"/>
    </location>
</feature>
<feature type="compositionally biased region" description="Polar residues" evidence="1">
    <location>
        <begin position="107"/>
        <end position="125"/>
    </location>
</feature>
<sequence length="238" mass="25152">MDPEILAKMAKWMEMYQRVAGIFTPEQLQDFVRTCPPPTLTTPGAESSKTTTPSPSPAKLPEKIPETAEATPDLTAPAPPVAIATDNAETLGAEAPEKRDPPALASASRTTSVGKTSPQGTQATTPEPPSEKVTGSESFSANAAADISEKEGEKEHSSEAKTPAETGQQRSVGTPGSQTRMEAEKKSQGEKAKYVVIPEAGEDTSEEEAPDTDNEPDSSDAEKTRGTLTGKEREKKDV</sequence>
<comment type="caution">
    <text evidence="2">The sequence shown here is derived from an EMBL/GenBank/DDBJ whole genome shotgun (WGS) entry which is preliminary data.</text>
</comment>
<dbReference type="AlphaFoldDB" id="S8C2K7"/>
<organism evidence="2 3">
    <name type="scientific">Genlisea aurea</name>
    <dbReference type="NCBI Taxonomy" id="192259"/>
    <lineage>
        <taxon>Eukaryota</taxon>
        <taxon>Viridiplantae</taxon>
        <taxon>Streptophyta</taxon>
        <taxon>Embryophyta</taxon>
        <taxon>Tracheophyta</taxon>
        <taxon>Spermatophyta</taxon>
        <taxon>Magnoliopsida</taxon>
        <taxon>eudicotyledons</taxon>
        <taxon>Gunneridae</taxon>
        <taxon>Pentapetalae</taxon>
        <taxon>asterids</taxon>
        <taxon>lamiids</taxon>
        <taxon>Lamiales</taxon>
        <taxon>Lentibulariaceae</taxon>
        <taxon>Genlisea</taxon>
    </lineage>
</organism>
<feature type="compositionally biased region" description="Basic and acidic residues" evidence="1">
    <location>
        <begin position="181"/>
        <end position="193"/>
    </location>
</feature>
<feature type="compositionally biased region" description="Acidic residues" evidence="1">
    <location>
        <begin position="200"/>
        <end position="219"/>
    </location>
</feature>
<evidence type="ECO:0000313" key="3">
    <source>
        <dbReference type="Proteomes" id="UP000015453"/>
    </source>
</evidence>
<feature type="compositionally biased region" description="Basic and acidic residues" evidence="1">
    <location>
        <begin position="147"/>
        <end position="159"/>
    </location>
</feature>
<evidence type="ECO:0000256" key="1">
    <source>
        <dbReference type="SAM" id="MobiDB-lite"/>
    </source>
</evidence>
<name>S8C2K7_9LAMI</name>
<reference evidence="2 3" key="1">
    <citation type="journal article" date="2013" name="BMC Genomics">
        <title>The miniature genome of a carnivorous plant Genlisea aurea contains a low number of genes and short non-coding sequences.</title>
        <authorList>
            <person name="Leushkin E.V."/>
            <person name="Sutormin R.A."/>
            <person name="Nabieva E.R."/>
            <person name="Penin A.A."/>
            <person name="Kondrashov A.S."/>
            <person name="Logacheva M.D."/>
        </authorList>
    </citation>
    <scope>NUCLEOTIDE SEQUENCE [LARGE SCALE GENOMIC DNA]</scope>
</reference>
<gene>
    <name evidence="2" type="ORF">M569_13906</name>
</gene>
<proteinExistence type="predicted"/>
<protein>
    <submittedName>
        <fullName evidence="2">Uncharacterized protein</fullName>
    </submittedName>
</protein>
<feature type="region of interest" description="Disordered" evidence="1">
    <location>
        <begin position="33"/>
        <end position="238"/>
    </location>
</feature>
<feature type="compositionally biased region" description="Basic and acidic residues" evidence="1">
    <location>
        <begin position="220"/>
        <end position="238"/>
    </location>
</feature>
<keyword evidence="3" id="KW-1185">Reference proteome</keyword>
<evidence type="ECO:0000313" key="2">
    <source>
        <dbReference type="EMBL" id="EPS60894.1"/>
    </source>
</evidence>
<dbReference type="EMBL" id="AUSU01007223">
    <property type="protein sequence ID" value="EPS60894.1"/>
    <property type="molecule type" value="Genomic_DNA"/>
</dbReference>
<dbReference type="Proteomes" id="UP000015453">
    <property type="component" value="Unassembled WGS sequence"/>
</dbReference>